<dbReference type="Gene3D" id="3.20.20.70">
    <property type="entry name" value="Aldolase class I"/>
    <property type="match status" value="1"/>
</dbReference>
<feature type="domain" description="PcRGLX/YetA-like central beta-sandwich" evidence="2">
    <location>
        <begin position="131"/>
        <end position="256"/>
    </location>
</feature>
<dbReference type="Pfam" id="PF00478">
    <property type="entry name" value="IMPDH"/>
    <property type="match status" value="1"/>
</dbReference>
<comment type="caution">
    <text evidence="3">The sequence shown here is derived from an EMBL/GenBank/DDBJ whole genome shotgun (WGS) entry which is preliminary data.</text>
</comment>
<dbReference type="InterPro" id="IPR048330">
    <property type="entry name" value="PcRGLX/YetA_2nd"/>
</dbReference>
<dbReference type="GO" id="GO:0006183">
    <property type="term" value="P:GTP biosynthetic process"/>
    <property type="evidence" value="ECO:0007669"/>
    <property type="project" value="TreeGrafter"/>
</dbReference>
<organism evidence="3">
    <name type="scientific">marine sediment metagenome</name>
    <dbReference type="NCBI Taxonomy" id="412755"/>
    <lineage>
        <taxon>unclassified sequences</taxon>
        <taxon>metagenomes</taxon>
        <taxon>ecological metagenomes</taxon>
    </lineage>
</organism>
<dbReference type="PANTHER" id="PTHR11911:SF85">
    <property type="entry name" value="INOSINE-5'-MONOPHOSPHATE DEHYDROGENASE"/>
    <property type="match status" value="1"/>
</dbReference>
<sequence length="820" mass="91893">ASAGLMWAVAAGVAAGPAGGLLAAEGLRVQVTVKEVAGVGARDYPVTVVIPLERGTYANTSKFRLVDAAGKTVAAQIDALNRWWVDPDRSIRHLRLHFQPTVGAFTKPGTGTTMYYLQDDGPPPKPKTPLKVTQDEREITVITGPLKFIVSRKRFNILQAVWLDDNGDKRFAPDERIISPSDSSGGVFVGRFKGDVQYDTAREDVTVEVEEANPLRVVIRAEAVTRYKDEKDHTHGFAARIYAYAGKPFVKIDYQLQNSSKDFAWTGPMYFESMDLAFKLNLGRNPKVTVGLGRGDGAYSGSAGVGLRLAQERHDKFNVYNAASTKPVASGKTPDGFIDVSDGRRGVMATVRYFWEMWPNGLRIDGDNKLSIQLFPDFSAMLYKGDTTPGSTWMRRGYPFANELSPTGLYWLDDMRHVYKEALLWFHGADTSAAELTALARTFDEHPVGTLPTGWYAKTRATLHYDGYVPYLKRVTDTDLRRPRYARGDYNTRSCGAYAFNWNNFHIAHIKRRWMTNAHGDFPLSVSALVATENPSDYWYAERLAIGELNGMAQWMAQYKHDRDFAKLKLDQGPYIQDWPHLWRRFPGFAHRPRWKWYYQKVRTAYLPGTGLTAGAKDDQHGWFYHVEEAYYFTANPWIRDWYEFVAQFRRTTLDVTDSYPSLGTGRSVGHPLAHALQAYHVTGDVSIIPRLRQRLVKTERRAMSPYLARYHGVGAAGYYMQMLIAYMRDVERADRQAWAEAFVTAAALVEATRREGGRPVVVGNTVTFGAAKELMETGISGLLVGVGPGAICTSREVLGIGVPQVTATMDCAAARDQYY</sequence>
<evidence type="ECO:0000313" key="3">
    <source>
        <dbReference type="EMBL" id="KKL91662.1"/>
    </source>
</evidence>
<dbReference type="SMART" id="SM01240">
    <property type="entry name" value="IMPDH"/>
    <property type="match status" value="1"/>
</dbReference>
<accession>A0A0F9IX33</accession>
<dbReference type="SUPFAM" id="SSF51412">
    <property type="entry name" value="Inosine monophosphate dehydrogenase (IMPDH)"/>
    <property type="match status" value="1"/>
</dbReference>
<dbReference type="InterPro" id="IPR005990">
    <property type="entry name" value="IMP_DH"/>
</dbReference>
<dbReference type="InterPro" id="IPR001093">
    <property type="entry name" value="IMP_DH_GMPRt"/>
</dbReference>
<proteinExistence type="predicted"/>
<dbReference type="GO" id="GO:0003938">
    <property type="term" value="F:IMP dehydrogenase activity"/>
    <property type="evidence" value="ECO:0007669"/>
    <property type="project" value="InterPro"/>
</dbReference>
<feature type="domain" description="IMP dehydrogenase/GMP reductase" evidence="1">
    <location>
        <begin position="750"/>
        <end position="818"/>
    </location>
</feature>
<name>A0A0F9IX33_9ZZZZ</name>
<dbReference type="InterPro" id="IPR013785">
    <property type="entry name" value="Aldolase_TIM"/>
</dbReference>
<feature type="non-terminal residue" evidence="3">
    <location>
        <position position="1"/>
    </location>
</feature>
<dbReference type="PANTHER" id="PTHR11911">
    <property type="entry name" value="INOSINE-5-MONOPHOSPHATE DEHYDROGENASE RELATED"/>
    <property type="match status" value="1"/>
</dbReference>
<feature type="non-terminal residue" evidence="3">
    <location>
        <position position="820"/>
    </location>
</feature>
<protein>
    <submittedName>
        <fullName evidence="3">Uncharacterized protein</fullName>
    </submittedName>
</protein>
<dbReference type="AlphaFoldDB" id="A0A0F9IX33"/>
<reference evidence="3" key="1">
    <citation type="journal article" date="2015" name="Nature">
        <title>Complex archaea that bridge the gap between prokaryotes and eukaryotes.</title>
        <authorList>
            <person name="Spang A."/>
            <person name="Saw J.H."/>
            <person name="Jorgensen S.L."/>
            <person name="Zaremba-Niedzwiedzka K."/>
            <person name="Martijn J."/>
            <person name="Lind A.E."/>
            <person name="van Eijk R."/>
            <person name="Schleper C."/>
            <person name="Guy L."/>
            <person name="Ettema T.J."/>
        </authorList>
    </citation>
    <scope>NUCLEOTIDE SEQUENCE</scope>
</reference>
<dbReference type="Pfam" id="PF21345">
    <property type="entry name" value="PcRGLX_2nd"/>
    <property type="match status" value="1"/>
</dbReference>
<evidence type="ECO:0000259" key="1">
    <source>
        <dbReference type="Pfam" id="PF00478"/>
    </source>
</evidence>
<gene>
    <name evidence="3" type="ORF">LCGC14_1892450</name>
</gene>
<dbReference type="EMBL" id="LAZR01019675">
    <property type="protein sequence ID" value="KKL91662.1"/>
    <property type="molecule type" value="Genomic_DNA"/>
</dbReference>
<evidence type="ECO:0000259" key="2">
    <source>
        <dbReference type="Pfam" id="PF21345"/>
    </source>
</evidence>